<dbReference type="OrthoDB" id="3798607at2759"/>
<dbReference type="AlphaFoldDB" id="A0A6A5WIC1"/>
<keyword evidence="3" id="KW-1185">Reference proteome</keyword>
<proteinExistence type="predicted"/>
<gene>
    <name evidence="2" type="ORF">P154DRAFT_574995</name>
</gene>
<name>A0A6A5WIC1_9PLEO</name>
<evidence type="ECO:0000313" key="2">
    <source>
        <dbReference type="EMBL" id="KAF2001650.1"/>
    </source>
</evidence>
<accession>A0A6A5WIC1</accession>
<organism evidence="2 3">
    <name type="scientific">Amniculicola lignicola CBS 123094</name>
    <dbReference type="NCBI Taxonomy" id="1392246"/>
    <lineage>
        <taxon>Eukaryota</taxon>
        <taxon>Fungi</taxon>
        <taxon>Dikarya</taxon>
        <taxon>Ascomycota</taxon>
        <taxon>Pezizomycotina</taxon>
        <taxon>Dothideomycetes</taxon>
        <taxon>Pleosporomycetidae</taxon>
        <taxon>Pleosporales</taxon>
        <taxon>Amniculicolaceae</taxon>
        <taxon>Amniculicola</taxon>
    </lineage>
</organism>
<evidence type="ECO:0000256" key="1">
    <source>
        <dbReference type="SAM" id="SignalP"/>
    </source>
</evidence>
<protein>
    <submittedName>
        <fullName evidence="2">Uncharacterized protein</fullName>
    </submittedName>
</protein>
<feature type="signal peptide" evidence="1">
    <location>
        <begin position="1"/>
        <end position="21"/>
    </location>
</feature>
<sequence length="569" mass="63461">MRSLGIILLFSDIFFSSYVSAQVDLFQAPDETQIKGWLSTCSSCASLQRLRASAFGIELAPNYVTLAMKFANGTVSRVLKVEPSDAYVAGMMSWVWEASTLSRNLEFGWEAVARRHQYTSVMTKELQYLLDEKERYYPVLDLEYGGISMPDGIYASSHMRSMILEALNATGIATARNKPFWRTIPTNYAVIAATLQNELGQAPSELQDPGELLGFDALVITNTTAILSAVWYQFSFVPRGIGGIEYVKTDMLPTVGGFCTSKISHIPSAQVNMTSIRAFVHSLEAQYKSRTGPGKRLMTGISRVILRLNSTETEKRYSFGHEVYSALHDTRFNPGSTKTTVVRDEEDSEAWLWEPALFIARKTKGQLNSSLPIGCYPDAPACKELNECIRQEANGELVLCEDVLQIPGTSFQEKLDTGVQSGVWGLWKSIVLHPTAGIMEETEARIWLAFCSPRMPWSDTAITSRCTDAITPLDRRDSDSELGVLDSYLGFSHSMLWALSEYFLGSPIDAMLTPTIFWLGGENLLKIFFWAVSRVLGTANYNATIEFVEEFWENSGVKEVLGPILEMFE</sequence>
<reference evidence="2" key="1">
    <citation type="journal article" date="2020" name="Stud. Mycol.">
        <title>101 Dothideomycetes genomes: a test case for predicting lifestyles and emergence of pathogens.</title>
        <authorList>
            <person name="Haridas S."/>
            <person name="Albert R."/>
            <person name="Binder M."/>
            <person name="Bloem J."/>
            <person name="Labutti K."/>
            <person name="Salamov A."/>
            <person name="Andreopoulos B."/>
            <person name="Baker S."/>
            <person name="Barry K."/>
            <person name="Bills G."/>
            <person name="Bluhm B."/>
            <person name="Cannon C."/>
            <person name="Castanera R."/>
            <person name="Culley D."/>
            <person name="Daum C."/>
            <person name="Ezra D."/>
            <person name="Gonzalez J."/>
            <person name="Henrissat B."/>
            <person name="Kuo A."/>
            <person name="Liang C."/>
            <person name="Lipzen A."/>
            <person name="Lutzoni F."/>
            <person name="Magnuson J."/>
            <person name="Mondo S."/>
            <person name="Nolan M."/>
            <person name="Ohm R."/>
            <person name="Pangilinan J."/>
            <person name="Park H.-J."/>
            <person name="Ramirez L."/>
            <person name="Alfaro M."/>
            <person name="Sun H."/>
            <person name="Tritt A."/>
            <person name="Yoshinaga Y."/>
            <person name="Zwiers L.-H."/>
            <person name="Turgeon B."/>
            <person name="Goodwin S."/>
            <person name="Spatafora J."/>
            <person name="Crous P."/>
            <person name="Grigoriev I."/>
        </authorList>
    </citation>
    <scope>NUCLEOTIDE SEQUENCE</scope>
    <source>
        <strain evidence="2">CBS 123094</strain>
    </source>
</reference>
<dbReference type="EMBL" id="ML977582">
    <property type="protein sequence ID" value="KAF2001650.1"/>
    <property type="molecule type" value="Genomic_DNA"/>
</dbReference>
<evidence type="ECO:0000313" key="3">
    <source>
        <dbReference type="Proteomes" id="UP000799779"/>
    </source>
</evidence>
<keyword evidence="1" id="KW-0732">Signal</keyword>
<dbReference type="Proteomes" id="UP000799779">
    <property type="component" value="Unassembled WGS sequence"/>
</dbReference>
<feature type="chain" id="PRO_5025691418" evidence="1">
    <location>
        <begin position="22"/>
        <end position="569"/>
    </location>
</feature>